<organism evidence="2 3">
    <name type="scientific">Kibdelosporangium philippinense</name>
    <dbReference type="NCBI Taxonomy" id="211113"/>
    <lineage>
        <taxon>Bacteria</taxon>
        <taxon>Bacillati</taxon>
        <taxon>Actinomycetota</taxon>
        <taxon>Actinomycetes</taxon>
        <taxon>Pseudonocardiales</taxon>
        <taxon>Pseudonocardiaceae</taxon>
        <taxon>Kibdelosporangium</taxon>
    </lineage>
</organism>
<dbReference type="EMBL" id="JAJVCN010000002">
    <property type="protein sequence ID" value="MCE7006533.1"/>
    <property type="molecule type" value="Genomic_DNA"/>
</dbReference>
<evidence type="ECO:0000256" key="1">
    <source>
        <dbReference type="SAM" id="Phobius"/>
    </source>
</evidence>
<keyword evidence="1" id="KW-0472">Membrane</keyword>
<comment type="caution">
    <text evidence="2">The sequence shown here is derived from an EMBL/GenBank/DDBJ whole genome shotgun (WGS) entry which is preliminary data.</text>
</comment>
<evidence type="ECO:0008006" key="4">
    <source>
        <dbReference type="Google" id="ProtNLM"/>
    </source>
</evidence>
<keyword evidence="1" id="KW-1133">Transmembrane helix</keyword>
<feature type="transmembrane region" description="Helical" evidence="1">
    <location>
        <begin position="160"/>
        <end position="182"/>
    </location>
</feature>
<dbReference type="RefSeq" id="WP_250109452.1">
    <property type="nucleotide sequence ID" value="NZ_JAJVCN010000002.1"/>
</dbReference>
<feature type="transmembrane region" description="Helical" evidence="1">
    <location>
        <begin position="250"/>
        <end position="272"/>
    </location>
</feature>
<evidence type="ECO:0000313" key="3">
    <source>
        <dbReference type="Proteomes" id="UP001521150"/>
    </source>
</evidence>
<feature type="transmembrane region" description="Helical" evidence="1">
    <location>
        <begin position="417"/>
        <end position="440"/>
    </location>
</feature>
<evidence type="ECO:0000313" key="2">
    <source>
        <dbReference type="EMBL" id="MCE7006533.1"/>
    </source>
</evidence>
<accession>A0ABS8ZFD3</accession>
<proteinExistence type="predicted"/>
<sequence>MGRTLFIALAGANPSGTKPEVGLAIPQHLRLRAVRGEARIGQTYRVLREHALALVRGLALFALSLLATVQSAVALVVSCVGVLAGFKWERWLQNLVRRLVARWTDQQVPVPYWPKPGPPQPDRDGFYRWHNQLYQKPGQVARMERFVWLLKDPATHRDHLWALTAPLTSGLTVGLPVVLGVAGFLVHPLWALLGVVVGLAMAPVTLRTYCQWTGGLLRPPGRAGRTSFWSWLVAGGMDQLRLAATFGLSLLGIPVIGAAVATISGVLGPLGVRYQPARAFLRDRRRQIGNWSGVPIADPYLPKPPPPTPRPDGKYQHGRMLYDSPNMIVYVQTAKALLHDKATWRDLLWLILDPLVTLVLAVVPVVLFVVGFLGYFWTWVWSRPINLVVGSDIGKDWAYLGDAIPSLRDLPGWVTPLAGLVAAAVGLLVTESCLTAHGYWSR</sequence>
<feature type="transmembrane region" description="Helical" evidence="1">
    <location>
        <begin position="347"/>
        <end position="377"/>
    </location>
</feature>
<feature type="transmembrane region" description="Helical" evidence="1">
    <location>
        <begin position="188"/>
        <end position="206"/>
    </location>
</feature>
<protein>
    <recommendedName>
        <fullName evidence="4">Sensor domain-containing protein</fullName>
    </recommendedName>
</protein>
<reference evidence="2 3" key="1">
    <citation type="submission" date="2021-12" db="EMBL/GenBank/DDBJ databases">
        <title>Genome sequence of Kibdelosporangium philippinense ATCC 49844.</title>
        <authorList>
            <person name="Fedorov E.A."/>
            <person name="Omeragic M."/>
            <person name="Shalygina K.F."/>
            <person name="Maclea K.S."/>
        </authorList>
    </citation>
    <scope>NUCLEOTIDE SEQUENCE [LARGE SCALE GENOMIC DNA]</scope>
    <source>
        <strain evidence="2 3">ATCC 49844</strain>
    </source>
</reference>
<feature type="transmembrane region" description="Helical" evidence="1">
    <location>
        <begin position="58"/>
        <end position="86"/>
    </location>
</feature>
<gene>
    <name evidence="2" type="ORF">LWC34_27425</name>
</gene>
<keyword evidence="1" id="KW-0812">Transmembrane</keyword>
<keyword evidence="3" id="KW-1185">Reference proteome</keyword>
<dbReference type="Proteomes" id="UP001521150">
    <property type="component" value="Unassembled WGS sequence"/>
</dbReference>
<name>A0ABS8ZFD3_9PSEU</name>